<evidence type="ECO:0000313" key="2">
    <source>
        <dbReference type="Proteomes" id="UP000265703"/>
    </source>
</evidence>
<keyword evidence="2" id="KW-1185">Reference proteome</keyword>
<proteinExistence type="predicted"/>
<dbReference type="Proteomes" id="UP000265703">
    <property type="component" value="Unassembled WGS sequence"/>
</dbReference>
<dbReference type="EMBL" id="QKYT01000010">
    <property type="protein sequence ID" value="RIA98864.1"/>
    <property type="molecule type" value="Genomic_DNA"/>
</dbReference>
<evidence type="ECO:0000313" key="1">
    <source>
        <dbReference type="EMBL" id="RIA98864.1"/>
    </source>
</evidence>
<protein>
    <submittedName>
        <fullName evidence="1">Uncharacterized protein</fullName>
    </submittedName>
</protein>
<dbReference type="AlphaFoldDB" id="A0A397TVG8"/>
<reference evidence="1 2" key="1">
    <citation type="submission" date="2018-06" db="EMBL/GenBank/DDBJ databases">
        <title>Comparative genomics reveals the genomic features of Rhizophagus irregularis, R. cerebriforme, R. diaphanum and Gigaspora rosea, and their symbiotic lifestyle signature.</title>
        <authorList>
            <person name="Morin E."/>
            <person name="San Clemente H."/>
            <person name="Chen E.C.H."/>
            <person name="De La Providencia I."/>
            <person name="Hainaut M."/>
            <person name="Kuo A."/>
            <person name="Kohler A."/>
            <person name="Murat C."/>
            <person name="Tang N."/>
            <person name="Roy S."/>
            <person name="Loubradou J."/>
            <person name="Henrissat B."/>
            <person name="Grigoriev I.V."/>
            <person name="Corradi N."/>
            <person name="Roux C."/>
            <person name="Martin F.M."/>
        </authorList>
    </citation>
    <scope>NUCLEOTIDE SEQUENCE [LARGE SCALE GENOMIC DNA]</scope>
    <source>
        <strain evidence="1 2">DAOM 227022</strain>
    </source>
</reference>
<name>A0A397TVG8_9GLOM</name>
<gene>
    <name evidence="1" type="ORF">C1645_812172</name>
</gene>
<sequence length="72" mass="8708">MALGLYYSFQRKKMASQRRQNQLRRQRNLNRIYRRYIRVNVNNGTLRLIANIPQQTMNDPLIAQFFNGFSFP</sequence>
<accession>A0A397TVG8</accession>
<organism evidence="1 2">
    <name type="scientific">Glomus cerebriforme</name>
    <dbReference type="NCBI Taxonomy" id="658196"/>
    <lineage>
        <taxon>Eukaryota</taxon>
        <taxon>Fungi</taxon>
        <taxon>Fungi incertae sedis</taxon>
        <taxon>Mucoromycota</taxon>
        <taxon>Glomeromycotina</taxon>
        <taxon>Glomeromycetes</taxon>
        <taxon>Glomerales</taxon>
        <taxon>Glomeraceae</taxon>
        <taxon>Glomus</taxon>
    </lineage>
</organism>
<comment type="caution">
    <text evidence="1">The sequence shown here is derived from an EMBL/GenBank/DDBJ whole genome shotgun (WGS) entry which is preliminary data.</text>
</comment>